<dbReference type="EMBL" id="JBHMBW010000064">
    <property type="protein sequence ID" value="MFB9629750.1"/>
    <property type="molecule type" value="Genomic_DNA"/>
</dbReference>
<evidence type="ECO:0000313" key="3">
    <source>
        <dbReference type="EMBL" id="MFB9629750.1"/>
    </source>
</evidence>
<dbReference type="Pfam" id="PF08241">
    <property type="entry name" value="Methyltransf_11"/>
    <property type="match status" value="1"/>
</dbReference>
<comment type="caution">
    <text evidence="3">The sequence shown here is derived from an EMBL/GenBank/DDBJ whole genome shotgun (WGS) entry which is preliminary data.</text>
</comment>
<keyword evidence="4" id="KW-1185">Reference proteome</keyword>
<dbReference type="Gene3D" id="3.40.50.150">
    <property type="entry name" value="Vaccinia Virus protein VP39"/>
    <property type="match status" value="1"/>
</dbReference>
<dbReference type="RefSeq" id="WP_344988632.1">
    <property type="nucleotide sequence ID" value="NZ_BAAAXV010000002.1"/>
</dbReference>
<dbReference type="PANTHER" id="PTHR44068">
    <property type="entry name" value="ZGC:194242"/>
    <property type="match status" value="1"/>
</dbReference>
<feature type="domain" description="Methyltransferase type 11" evidence="2">
    <location>
        <begin position="63"/>
        <end position="159"/>
    </location>
</feature>
<sequence>MSERSSDMTVGDEICTIKRTQAEDWDAAAQGLEGFVDDLESGLSSATRRLVELASPRPGQRVLDLGTGYGEPALSVAPLLRPGGHVTGIDLSDEMIELARSRAGGEPDVEFRVGDFDTLDLPDASADAVLARFALMFAPEPVHTFTEIRRVLAPGGVLAATVWASPQLNGFATGTLAIARALGATPPPGAPGPFSMADLDTLIGQLREAGFADVSSEELVVPFRIAGLDRYVQITLAVTAPRLLAAARQRLGSDAAVADLISAAARPHLDGDGTVVLPSTAFCVRAVAPAQR</sequence>
<dbReference type="CDD" id="cd02440">
    <property type="entry name" value="AdoMet_MTases"/>
    <property type="match status" value="1"/>
</dbReference>
<dbReference type="Proteomes" id="UP001589532">
    <property type="component" value="Unassembled WGS sequence"/>
</dbReference>
<reference evidence="3 4" key="1">
    <citation type="submission" date="2024-09" db="EMBL/GenBank/DDBJ databases">
        <authorList>
            <person name="Sun Q."/>
            <person name="Mori K."/>
        </authorList>
    </citation>
    <scope>NUCLEOTIDE SEQUENCE [LARGE SCALE GENOMIC DNA]</scope>
    <source>
        <strain evidence="3 4">JCM 3143</strain>
    </source>
</reference>
<dbReference type="GO" id="GO:0008168">
    <property type="term" value="F:methyltransferase activity"/>
    <property type="evidence" value="ECO:0007669"/>
    <property type="project" value="UniProtKB-KW"/>
</dbReference>
<evidence type="ECO:0000256" key="1">
    <source>
        <dbReference type="ARBA" id="ARBA00022679"/>
    </source>
</evidence>
<accession>A0ABV5SDK5</accession>
<keyword evidence="3" id="KW-0489">Methyltransferase</keyword>
<name>A0ABV5SDK5_9ACTN</name>
<dbReference type="InterPro" id="IPR013216">
    <property type="entry name" value="Methyltransf_11"/>
</dbReference>
<gene>
    <name evidence="3" type="ORF">ACFFSA_42330</name>
</gene>
<dbReference type="InterPro" id="IPR029063">
    <property type="entry name" value="SAM-dependent_MTases_sf"/>
</dbReference>
<organism evidence="3 4">
    <name type="scientific">Nonomuraea helvata</name>
    <dbReference type="NCBI Taxonomy" id="37484"/>
    <lineage>
        <taxon>Bacteria</taxon>
        <taxon>Bacillati</taxon>
        <taxon>Actinomycetota</taxon>
        <taxon>Actinomycetes</taxon>
        <taxon>Streptosporangiales</taxon>
        <taxon>Streptosporangiaceae</taxon>
        <taxon>Nonomuraea</taxon>
    </lineage>
</organism>
<proteinExistence type="predicted"/>
<evidence type="ECO:0000259" key="2">
    <source>
        <dbReference type="Pfam" id="PF08241"/>
    </source>
</evidence>
<evidence type="ECO:0000313" key="4">
    <source>
        <dbReference type="Proteomes" id="UP001589532"/>
    </source>
</evidence>
<dbReference type="PANTHER" id="PTHR44068:SF11">
    <property type="entry name" value="GERANYL DIPHOSPHATE 2-C-METHYLTRANSFERASE"/>
    <property type="match status" value="1"/>
</dbReference>
<dbReference type="GO" id="GO:0032259">
    <property type="term" value="P:methylation"/>
    <property type="evidence" value="ECO:0007669"/>
    <property type="project" value="UniProtKB-KW"/>
</dbReference>
<dbReference type="InterPro" id="IPR050447">
    <property type="entry name" value="Erg6_SMT_methyltransf"/>
</dbReference>
<dbReference type="SUPFAM" id="SSF53335">
    <property type="entry name" value="S-adenosyl-L-methionine-dependent methyltransferases"/>
    <property type="match status" value="1"/>
</dbReference>
<keyword evidence="1 3" id="KW-0808">Transferase</keyword>
<dbReference type="EC" id="2.1.1.-" evidence="3"/>
<protein>
    <submittedName>
        <fullName evidence="3">Class I SAM-dependent methyltransferase</fullName>
        <ecNumber evidence="3">2.1.1.-</ecNumber>
    </submittedName>
</protein>